<dbReference type="EMBL" id="JAPFCC010000001">
    <property type="protein sequence ID" value="MCW7556153.1"/>
    <property type="molecule type" value="Genomic_DNA"/>
</dbReference>
<dbReference type="PANTHER" id="PTHR34477:SF1">
    <property type="entry name" value="UPF0213 PROTEIN YHBQ"/>
    <property type="match status" value="1"/>
</dbReference>
<dbReference type="RefSeq" id="WP_262565864.1">
    <property type="nucleotide sequence ID" value="NZ_JAPFCC010000001.1"/>
</dbReference>
<dbReference type="Proteomes" id="UP001209854">
    <property type="component" value="Unassembled WGS sequence"/>
</dbReference>
<feature type="domain" description="GIY-YIG" evidence="2">
    <location>
        <begin position="1"/>
        <end position="77"/>
    </location>
</feature>
<dbReference type="InterPro" id="IPR035901">
    <property type="entry name" value="GIY-YIG_endonuc_sf"/>
</dbReference>
<keyword evidence="4" id="KW-1185">Reference proteome</keyword>
<dbReference type="Pfam" id="PF01541">
    <property type="entry name" value="GIY-YIG"/>
    <property type="match status" value="1"/>
</dbReference>
<name>A0ABT3N488_9GAMM</name>
<organism evidence="3 4">
    <name type="scientific">Endozoicomonas gorgoniicola</name>
    <dbReference type="NCBI Taxonomy" id="1234144"/>
    <lineage>
        <taxon>Bacteria</taxon>
        <taxon>Pseudomonadati</taxon>
        <taxon>Pseudomonadota</taxon>
        <taxon>Gammaproteobacteria</taxon>
        <taxon>Oceanospirillales</taxon>
        <taxon>Endozoicomonadaceae</taxon>
        <taxon>Endozoicomonas</taxon>
    </lineage>
</organism>
<reference evidence="3 4" key="1">
    <citation type="submission" date="2022-10" db="EMBL/GenBank/DDBJ databases">
        <title>High-quality genome sequences of two octocoral-associated bacteria, Endozoicomonas euniceicola EF212 and Endozoicomonas gorgoniicola PS125.</title>
        <authorList>
            <person name="Chiou Y.-J."/>
            <person name="Chen Y.-H."/>
        </authorList>
    </citation>
    <scope>NUCLEOTIDE SEQUENCE [LARGE SCALE GENOMIC DNA]</scope>
    <source>
        <strain evidence="3 4">PS125</strain>
    </source>
</reference>
<accession>A0ABT3N488</accession>
<gene>
    <name evidence="3" type="ORF">NX722_26700</name>
</gene>
<dbReference type="PROSITE" id="PS50164">
    <property type="entry name" value="GIY_YIG"/>
    <property type="match status" value="1"/>
</dbReference>
<proteinExistence type="inferred from homology"/>
<dbReference type="CDD" id="cd10456">
    <property type="entry name" value="GIY-YIG_UPF0213"/>
    <property type="match status" value="1"/>
</dbReference>
<dbReference type="Gene3D" id="3.40.1440.10">
    <property type="entry name" value="GIY-YIG endonuclease"/>
    <property type="match status" value="1"/>
</dbReference>
<sequence>MNWSVYIIIASDHSLYTGITTDICRRWKQHSSGAGGARYFRGRKPALLAYFEPGHNRSTASKREAEIKKWPKTKKQALLRSGSNQVSLWDSMLPTGFLEAEERLVERD</sequence>
<evidence type="ECO:0000313" key="3">
    <source>
        <dbReference type="EMBL" id="MCW7556153.1"/>
    </source>
</evidence>
<comment type="caution">
    <text evidence="3">The sequence shown here is derived from an EMBL/GenBank/DDBJ whole genome shotgun (WGS) entry which is preliminary data.</text>
</comment>
<dbReference type="SUPFAM" id="SSF82771">
    <property type="entry name" value="GIY-YIG endonuclease"/>
    <property type="match status" value="1"/>
</dbReference>
<evidence type="ECO:0000256" key="1">
    <source>
        <dbReference type="ARBA" id="ARBA00007435"/>
    </source>
</evidence>
<evidence type="ECO:0000313" key="4">
    <source>
        <dbReference type="Proteomes" id="UP001209854"/>
    </source>
</evidence>
<dbReference type="PANTHER" id="PTHR34477">
    <property type="entry name" value="UPF0213 PROTEIN YHBQ"/>
    <property type="match status" value="1"/>
</dbReference>
<protein>
    <submittedName>
        <fullName evidence="3">GIY-YIG nuclease family protein</fullName>
    </submittedName>
</protein>
<dbReference type="InterPro" id="IPR050190">
    <property type="entry name" value="UPF0213_domain"/>
</dbReference>
<evidence type="ECO:0000259" key="2">
    <source>
        <dbReference type="PROSITE" id="PS50164"/>
    </source>
</evidence>
<dbReference type="InterPro" id="IPR000305">
    <property type="entry name" value="GIY-YIG_endonuc"/>
</dbReference>
<comment type="similarity">
    <text evidence="1">Belongs to the UPF0213 family.</text>
</comment>